<dbReference type="EMBL" id="DF384213">
    <property type="protein sequence ID" value="GAE00737.1"/>
    <property type="molecule type" value="Genomic_DNA"/>
</dbReference>
<dbReference type="AlphaFoldDB" id="A0A0S6TYE4"/>
<comment type="similarity">
    <text evidence="1">Belongs to the carbohydrate kinase PfkB family.</text>
</comment>
<dbReference type="PANTHER" id="PTHR43320">
    <property type="entry name" value="SUGAR KINASE"/>
    <property type="match status" value="1"/>
</dbReference>
<dbReference type="Pfam" id="PF00294">
    <property type="entry name" value="PfkB"/>
    <property type="match status" value="1"/>
</dbReference>
<feature type="domain" description="Carbohydrate kinase PfkB" evidence="4">
    <location>
        <begin position="19"/>
        <end position="312"/>
    </location>
</feature>
<reference evidence="5" key="1">
    <citation type="submission" date="2013-10" db="EMBL/GenBank/DDBJ databases">
        <title>Draft genome sequence of Clostridium botulinum type B strain Osaka05.</title>
        <authorList>
            <person name="Sakaguchi Y."/>
            <person name="Hosomi K."/>
            <person name="Uchiyama J."/>
            <person name="Ogura Y."/>
            <person name="Sakaguchi M."/>
            <person name="Kohda T."/>
            <person name="Mukamoto M."/>
            <person name="Misawa N."/>
            <person name="Matsuzaki S."/>
            <person name="Hayashi T."/>
            <person name="Kozaki S."/>
        </authorList>
    </citation>
    <scope>NUCLEOTIDE SEQUENCE</scope>
    <source>
        <strain evidence="5">Osaka05</strain>
    </source>
</reference>
<dbReference type="InterPro" id="IPR011611">
    <property type="entry name" value="PfkB_dom"/>
</dbReference>
<evidence type="ECO:0000256" key="3">
    <source>
        <dbReference type="ARBA" id="ARBA00022777"/>
    </source>
</evidence>
<keyword evidence="3 5" id="KW-0418">Kinase</keyword>
<evidence type="ECO:0000256" key="2">
    <source>
        <dbReference type="ARBA" id="ARBA00022679"/>
    </source>
</evidence>
<keyword evidence="2" id="KW-0808">Transferase</keyword>
<dbReference type="Gene3D" id="3.40.1190.20">
    <property type="match status" value="1"/>
</dbReference>
<dbReference type="InterPro" id="IPR029056">
    <property type="entry name" value="Ribokinase-like"/>
</dbReference>
<dbReference type="RefSeq" id="WP_030033092.1">
    <property type="nucleotide sequence ID" value="NZ_DF384213.1"/>
</dbReference>
<dbReference type="HOGENOM" id="CLU_027634_0_1_9"/>
<protein>
    <submittedName>
        <fullName evidence="5">2-dehydro-3-deoxygluconokinase</fullName>
    </submittedName>
</protein>
<dbReference type="Proteomes" id="UP000054164">
    <property type="component" value="Unassembled WGS sequence"/>
</dbReference>
<sequence length="334" mass="37748">MKVVGFGEILLRLSTKKGMLFLNSKEFDANYGGGEANVLISLSRFGIETRMITKVSKDQIGEGIINYLKEKSVETSFIKRENKRTPIYFVEVGSGNRSSKIIYDRDNSAFGSITEEDINIKEALKDVDVFHFSGITLAISEEVRRLTLKILKYCKNNNILVSYDSNYRAKMWSLEEARKATKEILPYVNIFSAGILDAENILDMSCDLEDKDEKLNYYYNEITKAYPNIKHIFSSTREIKSVSANSLQSNYYTNNKLYSSKKHTFDDIIDRIGAGDALTAGVIYSIINKKSPQYTCEFATACSVLKHSIHGDANLVNVEEVENFISNGIGRISR</sequence>
<dbReference type="PANTHER" id="PTHR43320:SF2">
    <property type="entry name" value="2-DEHYDRO-3-DEOXYGLUCONOKINASE_2-DEHYDRO-3-DEOXYGALACTONOKINASE"/>
    <property type="match status" value="1"/>
</dbReference>
<dbReference type="CDD" id="cd01166">
    <property type="entry name" value="KdgK"/>
    <property type="match status" value="1"/>
</dbReference>
<evidence type="ECO:0000313" key="5">
    <source>
        <dbReference type="EMBL" id="GAE00737.1"/>
    </source>
</evidence>
<dbReference type="GO" id="GO:0016301">
    <property type="term" value="F:kinase activity"/>
    <property type="evidence" value="ECO:0007669"/>
    <property type="project" value="UniProtKB-KW"/>
</dbReference>
<evidence type="ECO:0000259" key="4">
    <source>
        <dbReference type="Pfam" id="PF00294"/>
    </source>
</evidence>
<evidence type="ECO:0000256" key="1">
    <source>
        <dbReference type="ARBA" id="ARBA00010688"/>
    </source>
</evidence>
<proteinExistence type="inferred from homology"/>
<dbReference type="SUPFAM" id="SSF53613">
    <property type="entry name" value="Ribokinase-like"/>
    <property type="match status" value="1"/>
</dbReference>
<gene>
    <name evidence="5" type="ORF">CBO05C_0427</name>
</gene>
<organism evidence="5">
    <name type="scientific">Clostridium botulinum B str. Osaka05</name>
    <dbReference type="NCBI Taxonomy" id="1407017"/>
    <lineage>
        <taxon>Bacteria</taxon>
        <taxon>Bacillati</taxon>
        <taxon>Bacillota</taxon>
        <taxon>Clostridia</taxon>
        <taxon>Eubacteriales</taxon>
        <taxon>Clostridiaceae</taxon>
        <taxon>Clostridium</taxon>
    </lineage>
</organism>
<accession>A0A0S6TYE4</accession>
<dbReference type="InterPro" id="IPR052700">
    <property type="entry name" value="Carb_kinase_PfkB-like"/>
</dbReference>
<name>A0A0S6TYE4_CLOBO</name>